<evidence type="ECO:0008006" key="3">
    <source>
        <dbReference type="Google" id="ProtNLM"/>
    </source>
</evidence>
<name>A0ABM7NR01_9VIRU</name>
<reference evidence="1 2" key="1">
    <citation type="submission" date="2021-02" db="EMBL/GenBank/DDBJ databases">
        <title>Cotonvirus japonicus, which uses Golgi apparatus of host cells for its virion factory, phylogenetically links tailed tupanvirus and icosahedral mimivirus.</title>
        <authorList>
            <person name="Takahashi H."/>
            <person name="Fukaya S."/>
            <person name="Song C."/>
            <person name="Murata K."/>
            <person name="Takemura M."/>
        </authorList>
    </citation>
    <scope>NUCLEOTIDE SEQUENCE [LARGE SCALE GENOMIC DNA]</scope>
</reference>
<dbReference type="RefSeq" id="YP_010841155.1">
    <property type="nucleotide sequence ID" value="NC_079139.1"/>
</dbReference>
<accession>A0ABM7NR01</accession>
<evidence type="ECO:0000313" key="2">
    <source>
        <dbReference type="Proteomes" id="UP001321479"/>
    </source>
</evidence>
<organism evidence="1 2">
    <name type="scientific">Cotonvirus japonicus</name>
    <dbReference type="NCBI Taxonomy" id="2811091"/>
    <lineage>
        <taxon>Viruses</taxon>
        <taxon>Varidnaviria</taxon>
        <taxon>Bamfordvirae</taxon>
        <taxon>Nucleocytoviricota</taxon>
        <taxon>Megaviricetes</taxon>
        <taxon>Imitervirales</taxon>
        <taxon>Mimiviridae</taxon>
        <taxon>Megamimivirinae</taxon>
        <taxon>Cotonvirus</taxon>
        <taxon>Cotonvirus japonicum</taxon>
    </lineage>
</organism>
<protein>
    <recommendedName>
        <fullName evidence="3">Methyltransferase</fullName>
    </recommendedName>
</protein>
<dbReference type="Proteomes" id="UP001321479">
    <property type="component" value="Segment"/>
</dbReference>
<dbReference type="GeneID" id="80557752"/>
<proteinExistence type="predicted"/>
<evidence type="ECO:0000313" key="1">
    <source>
        <dbReference type="EMBL" id="BCS82547.1"/>
    </source>
</evidence>
<keyword evidence="2" id="KW-1185">Reference proteome</keyword>
<dbReference type="EMBL" id="AP024483">
    <property type="protein sequence ID" value="BCS82547.1"/>
    <property type="molecule type" value="Genomic_DNA"/>
</dbReference>
<sequence>MNIIDNFISQDPDNNFLHYLNYGDNGTKYSLTNQIISLEKELDIPCCGLYVFTKMFDNKIWEIPTNELCEGLIRLFDCLKIKKINELAAGNGLLSARLKHYSKKLNYELDIDISDGTNKIFGNHLFTYINVKNLNIRDFDKSEPIIVSWIHNIFENELLSIVETYENDYIFLIGEHPDENNYGNNHSKYFDEKICSYSYNRMIFEFKQISQMDYYTADEVRTDIYIESKTCVTLYYHRSKILDVWFVKDLLMKNYPELFGSYLRKNKEYYDQDKILINLCNKKIMNYSLNNFKDFNPIIAKGLRDYWIIKSKQNNPSKLCWSHQNPFGFSNRLKRLESMIFQTMFALTDEHMSSNKSMAYEKTYENYLPLAYYKPLIHPLMDKIHSRPQAPHSKKTHIDKPFGPTFLELTNQQDKTNVASKFSSKKKYYNVVNKNIHTKKYVYKQPNRRSQNH</sequence>